<dbReference type="OrthoDB" id="539213at2759"/>
<dbReference type="GeneID" id="54403227"/>
<keyword evidence="1" id="KW-0677">Repeat</keyword>
<feature type="non-terminal residue" evidence="4">
    <location>
        <position position="1"/>
    </location>
</feature>
<dbReference type="AlphaFoldDB" id="A0A6A5ZXN5"/>
<gene>
    <name evidence="4" type="ORF">P153DRAFT_258072</name>
</gene>
<dbReference type="PROSITE" id="PS50088">
    <property type="entry name" value="ANK_REPEAT"/>
    <property type="match status" value="2"/>
</dbReference>
<keyword evidence="5" id="KW-1185">Reference proteome</keyword>
<feature type="non-terminal residue" evidence="4">
    <location>
        <position position="72"/>
    </location>
</feature>
<dbReference type="PROSITE" id="PS50297">
    <property type="entry name" value="ANK_REP_REGION"/>
    <property type="match status" value="2"/>
</dbReference>
<protein>
    <submittedName>
        <fullName evidence="4">Ankyrin</fullName>
    </submittedName>
</protein>
<organism evidence="4 5">
    <name type="scientific">Dothidotthia symphoricarpi CBS 119687</name>
    <dbReference type="NCBI Taxonomy" id="1392245"/>
    <lineage>
        <taxon>Eukaryota</taxon>
        <taxon>Fungi</taxon>
        <taxon>Dikarya</taxon>
        <taxon>Ascomycota</taxon>
        <taxon>Pezizomycotina</taxon>
        <taxon>Dothideomycetes</taxon>
        <taxon>Pleosporomycetidae</taxon>
        <taxon>Pleosporales</taxon>
        <taxon>Dothidotthiaceae</taxon>
        <taxon>Dothidotthia</taxon>
    </lineage>
</organism>
<evidence type="ECO:0000256" key="2">
    <source>
        <dbReference type="ARBA" id="ARBA00023043"/>
    </source>
</evidence>
<name>A0A6A5ZXN5_9PLEO</name>
<dbReference type="InterPro" id="IPR036770">
    <property type="entry name" value="Ankyrin_rpt-contain_sf"/>
</dbReference>
<proteinExistence type="predicted"/>
<dbReference type="InterPro" id="IPR002110">
    <property type="entry name" value="Ankyrin_rpt"/>
</dbReference>
<evidence type="ECO:0000256" key="1">
    <source>
        <dbReference type="ARBA" id="ARBA00022737"/>
    </source>
</evidence>
<dbReference type="Pfam" id="PF12796">
    <property type="entry name" value="Ank_2"/>
    <property type="match status" value="1"/>
</dbReference>
<keyword evidence="2 3" id="KW-0040">ANK repeat</keyword>
<evidence type="ECO:0000256" key="3">
    <source>
        <dbReference type="PROSITE-ProRule" id="PRU00023"/>
    </source>
</evidence>
<dbReference type="PANTHER" id="PTHR24171:SF10">
    <property type="entry name" value="ANKYRIN REPEAT DOMAIN-CONTAINING PROTEIN 29-LIKE"/>
    <property type="match status" value="1"/>
</dbReference>
<sequence>SDLNVVDTSGQTPLHLAAAAGHDAVVQMLLDAGADVRFKAANGWTALHMAGCAGHGRVVALLLQRGAEVDSQ</sequence>
<dbReference type="SMART" id="SM00248">
    <property type="entry name" value="ANK"/>
    <property type="match status" value="2"/>
</dbReference>
<dbReference type="SUPFAM" id="SSF48403">
    <property type="entry name" value="Ankyrin repeat"/>
    <property type="match status" value="1"/>
</dbReference>
<dbReference type="EMBL" id="ML977523">
    <property type="protein sequence ID" value="KAF2123663.1"/>
    <property type="molecule type" value="Genomic_DNA"/>
</dbReference>
<dbReference type="RefSeq" id="XP_033518057.1">
    <property type="nucleotide sequence ID" value="XM_033662795.1"/>
</dbReference>
<reference evidence="4" key="1">
    <citation type="journal article" date="2020" name="Stud. Mycol.">
        <title>101 Dothideomycetes genomes: a test case for predicting lifestyles and emergence of pathogens.</title>
        <authorList>
            <person name="Haridas S."/>
            <person name="Albert R."/>
            <person name="Binder M."/>
            <person name="Bloem J."/>
            <person name="Labutti K."/>
            <person name="Salamov A."/>
            <person name="Andreopoulos B."/>
            <person name="Baker S."/>
            <person name="Barry K."/>
            <person name="Bills G."/>
            <person name="Bluhm B."/>
            <person name="Cannon C."/>
            <person name="Castanera R."/>
            <person name="Culley D."/>
            <person name="Daum C."/>
            <person name="Ezra D."/>
            <person name="Gonzalez J."/>
            <person name="Henrissat B."/>
            <person name="Kuo A."/>
            <person name="Liang C."/>
            <person name="Lipzen A."/>
            <person name="Lutzoni F."/>
            <person name="Magnuson J."/>
            <person name="Mondo S."/>
            <person name="Nolan M."/>
            <person name="Ohm R."/>
            <person name="Pangilinan J."/>
            <person name="Park H.-J."/>
            <person name="Ramirez L."/>
            <person name="Alfaro M."/>
            <person name="Sun H."/>
            <person name="Tritt A."/>
            <person name="Yoshinaga Y."/>
            <person name="Zwiers L.-H."/>
            <person name="Turgeon B."/>
            <person name="Goodwin S."/>
            <person name="Spatafora J."/>
            <person name="Crous P."/>
            <person name="Grigoriev I."/>
        </authorList>
    </citation>
    <scope>NUCLEOTIDE SEQUENCE</scope>
    <source>
        <strain evidence="4">CBS 119687</strain>
    </source>
</reference>
<accession>A0A6A5ZXN5</accession>
<feature type="repeat" description="ANK" evidence="3">
    <location>
        <begin position="42"/>
        <end position="72"/>
    </location>
</feature>
<evidence type="ECO:0000313" key="5">
    <source>
        <dbReference type="Proteomes" id="UP000799771"/>
    </source>
</evidence>
<dbReference type="PRINTS" id="PR01415">
    <property type="entry name" value="ANKYRIN"/>
</dbReference>
<evidence type="ECO:0000313" key="4">
    <source>
        <dbReference type="EMBL" id="KAF2123663.1"/>
    </source>
</evidence>
<dbReference type="PANTHER" id="PTHR24171">
    <property type="entry name" value="ANKYRIN REPEAT DOMAIN-CONTAINING PROTEIN 39-RELATED"/>
    <property type="match status" value="1"/>
</dbReference>
<feature type="repeat" description="ANK" evidence="3">
    <location>
        <begin position="9"/>
        <end position="41"/>
    </location>
</feature>
<dbReference type="Proteomes" id="UP000799771">
    <property type="component" value="Unassembled WGS sequence"/>
</dbReference>
<dbReference type="Gene3D" id="1.25.40.20">
    <property type="entry name" value="Ankyrin repeat-containing domain"/>
    <property type="match status" value="2"/>
</dbReference>